<name>G4CEG5_9NEIS</name>
<organism evidence="1 2">
    <name type="scientific">Neisseria shayeganii 871</name>
    <dbReference type="NCBI Taxonomy" id="1032488"/>
    <lineage>
        <taxon>Bacteria</taxon>
        <taxon>Pseudomonadati</taxon>
        <taxon>Pseudomonadota</taxon>
        <taxon>Betaproteobacteria</taxon>
        <taxon>Neisseriales</taxon>
        <taxon>Neisseriaceae</taxon>
        <taxon>Neisseria</taxon>
    </lineage>
</organism>
<reference evidence="1 2" key="1">
    <citation type="submission" date="2011-05" db="EMBL/GenBank/DDBJ databases">
        <authorList>
            <person name="Muzny D."/>
            <person name="Qin X."/>
            <person name="Deng J."/>
            <person name="Jiang H."/>
            <person name="Liu Y."/>
            <person name="Qu J."/>
            <person name="Song X.-Z."/>
            <person name="Zhang L."/>
            <person name="Thornton R."/>
            <person name="Coyle M."/>
            <person name="Francisco L."/>
            <person name="Jackson L."/>
            <person name="Javaid M."/>
            <person name="Korchina V."/>
            <person name="Kovar C."/>
            <person name="Mata R."/>
            <person name="Mathew T."/>
            <person name="Ngo R."/>
            <person name="Nguyen L."/>
            <person name="Nguyen N."/>
            <person name="Okwuonu G."/>
            <person name="Ongeri F."/>
            <person name="Pham C."/>
            <person name="Simmons D."/>
            <person name="Wilczek-Boney K."/>
            <person name="Hale W."/>
            <person name="Jakkamsetti A."/>
            <person name="Pham P."/>
            <person name="Ruth R."/>
            <person name="San Lucas F."/>
            <person name="Warren J."/>
            <person name="Zhang J."/>
            <person name="Zhao Z."/>
            <person name="Zhou C."/>
            <person name="Zhu D."/>
            <person name="Lee S."/>
            <person name="Bess C."/>
            <person name="Blankenburg K."/>
            <person name="Forbes L."/>
            <person name="Fu Q."/>
            <person name="Gubbala S."/>
            <person name="Hirani K."/>
            <person name="Jayaseelan J.C."/>
            <person name="Lara F."/>
            <person name="Munidasa M."/>
            <person name="Palculict T."/>
            <person name="Patil S."/>
            <person name="Pu L.-L."/>
            <person name="Saada N."/>
            <person name="Tang L."/>
            <person name="Weissenberger G."/>
            <person name="Zhu Y."/>
            <person name="Hemphill L."/>
            <person name="Shang Y."/>
            <person name="Youmans B."/>
            <person name="Ayvaz T."/>
            <person name="Ross M."/>
            <person name="Santibanez J."/>
            <person name="Aqrawi P."/>
            <person name="Gross S."/>
            <person name="Joshi V."/>
            <person name="Fowler G."/>
            <person name="Nazareth L."/>
            <person name="Reid J."/>
            <person name="Worley K."/>
            <person name="Petrosino J."/>
            <person name="Highlander S."/>
            <person name="Gibbs R."/>
        </authorList>
    </citation>
    <scope>NUCLEOTIDE SEQUENCE [LARGE SCALE GENOMIC DNA]</scope>
    <source>
        <strain evidence="1 2">871</strain>
    </source>
</reference>
<comment type="caution">
    <text evidence="1">The sequence shown here is derived from an EMBL/GenBank/DDBJ whole genome shotgun (WGS) entry which is preliminary data.</text>
</comment>
<protein>
    <submittedName>
        <fullName evidence="1">Uncharacterized protein</fullName>
    </submittedName>
</protein>
<proteinExistence type="predicted"/>
<dbReference type="STRING" id="1032488.HMPREF9371_0004"/>
<evidence type="ECO:0000313" key="2">
    <source>
        <dbReference type="Proteomes" id="UP000003019"/>
    </source>
</evidence>
<evidence type="ECO:0000313" key="1">
    <source>
        <dbReference type="EMBL" id="EGY53772.1"/>
    </source>
</evidence>
<gene>
    <name evidence="1" type="ORF">HMPREF9371_0004</name>
</gene>
<dbReference type="HOGENOM" id="CLU_3202441_0_0_4"/>
<dbReference type="AlphaFoldDB" id="G4CEG5"/>
<keyword evidence="2" id="KW-1185">Reference proteome</keyword>
<sequence length="45" mass="5480">MFEILQKFRQIRPTVNLKIFKNQQYSQMLFSKIQISFLLRTNLSS</sequence>
<dbReference type="Proteomes" id="UP000003019">
    <property type="component" value="Unassembled WGS sequence"/>
</dbReference>
<dbReference type="EMBL" id="AGAY01000001">
    <property type="protein sequence ID" value="EGY53772.1"/>
    <property type="molecule type" value="Genomic_DNA"/>
</dbReference>
<accession>G4CEG5</accession>